<evidence type="ECO:0000313" key="2">
    <source>
        <dbReference type="Proteomes" id="UP000188912"/>
    </source>
</evidence>
<dbReference type="Proteomes" id="UP000188912">
    <property type="component" value="Chromosome"/>
</dbReference>
<organism evidence="1 2">
    <name type="scientific">Candidatus Tokpelaia hoelldobleri</name>
    <dbReference type="NCBI Taxonomy" id="1902579"/>
    <lineage>
        <taxon>Bacteria</taxon>
        <taxon>Pseudomonadati</taxon>
        <taxon>Pseudomonadota</taxon>
        <taxon>Alphaproteobacteria</taxon>
        <taxon>Hyphomicrobiales</taxon>
        <taxon>Candidatus Tokpelaia</taxon>
    </lineage>
</organism>
<dbReference type="KEGG" id="thd:BHV28_11420"/>
<name>A0A1U9JVF5_9HYPH</name>
<gene>
    <name evidence="1" type="ORF">BHV28_11420</name>
</gene>
<reference evidence="1 2" key="2">
    <citation type="journal article" date="2016" name="Sci. Rep.">
        <title>The genome of Rhizobiales bacteria in predatory ants reveals urease gene functions but no genes for nitrogen fixation.</title>
        <authorList>
            <person name="Neuvonen M.M."/>
            <person name="Tamarit D."/>
            <person name="Naslund K."/>
            <person name="Liebig J."/>
            <person name="Feldhaar H."/>
            <person name="Moran N.A."/>
            <person name="Guy L."/>
            <person name="Andersson S.G."/>
        </authorList>
    </citation>
    <scope>NUCLEOTIDE SEQUENCE [LARGE SCALE GENOMIC DNA]</scope>
    <source>
        <strain evidence="1 2">Hsal</strain>
    </source>
</reference>
<sequence>MAFEDIKAEIALLFEAMNNKPEDAHQLETMLREKLNTLKAEGMPLPDDLVRLEKQLDKTFTPRKKKR</sequence>
<proteinExistence type="predicted"/>
<protein>
    <submittedName>
        <fullName evidence="1">Uncharacterized protein</fullName>
    </submittedName>
</protein>
<reference evidence="1 2" key="1">
    <citation type="journal article" date="2010" name="Science">
        <title>Genomic comparison of the ants Camponotus floridanus and Harpegnathos saltator.</title>
        <authorList>
            <person name="Bonasio R."/>
            <person name="Zhang G."/>
            <person name="Ye C."/>
            <person name="Mutti N.S."/>
            <person name="Fang X."/>
            <person name="Qin N."/>
            <person name="Donahue G."/>
            <person name="Yang P."/>
            <person name="Li Q."/>
            <person name="Li C."/>
            <person name="Zhang P."/>
            <person name="Huang Z."/>
            <person name="Berger S.L."/>
            <person name="Reinberg D."/>
            <person name="Wang J."/>
            <person name="Liebig J."/>
        </authorList>
    </citation>
    <scope>NUCLEOTIDE SEQUENCE [LARGE SCALE GENOMIC DNA]</scope>
    <source>
        <strain evidence="1 2">Hsal</strain>
    </source>
</reference>
<accession>A0A1U9JVF5</accession>
<dbReference type="STRING" id="1902579.BHV28_11420"/>
<evidence type="ECO:0000313" key="1">
    <source>
        <dbReference type="EMBL" id="AQS41830.1"/>
    </source>
</evidence>
<dbReference type="AlphaFoldDB" id="A0A1U9JVF5"/>
<dbReference type="EMBL" id="CP017315">
    <property type="protein sequence ID" value="AQS41830.1"/>
    <property type="molecule type" value="Genomic_DNA"/>
</dbReference>
<keyword evidence="2" id="KW-1185">Reference proteome</keyword>